<evidence type="ECO:0000313" key="2">
    <source>
        <dbReference type="EMBL" id="XDS45993.1"/>
    </source>
</evidence>
<evidence type="ECO:0000313" key="3">
    <source>
        <dbReference type="EMBL" id="XDS49225.1"/>
    </source>
</evidence>
<dbReference type="EMBL" id="CP129683">
    <property type="protein sequence ID" value="XDS50449.1"/>
    <property type="molecule type" value="Genomic_DNA"/>
</dbReference>
<feature type="transmembrane region" description="Helical" evidence="1">
    <location>
        <begin position="60"/>
        <end position="80"/>
    </location>
</feature>
<dbReference type="EMBL" id="CP129675">
    <property type="protein sequence ID" value="XDS45993.1"/>
    <property type="molecule type" value="Genomic_DNA"/>
</dbReference>
<feature type="transmembrane region" description="Helical" evidence="1">
    <location>
        <begin position="7"/>
        <end position="26"/>
    </location>
</feature>
<organism evidence="2">
    <name type="scientific">Bifidobacterium fermentum</name>
    <dbReference type="NCBI Taxonomy" id="3059035"/>
    <lineage>
        <taxon>Bacteria</taxon>
        <taxon>Bacillati</taxon>
        <taxon>Actinomycetota</taxon>
        <taxon>Actinomycetes</taxon>
        <taxon>Bifidobacteriales</taxon>
        <taxon>Bifidobacteriaceae</taxon>
        <taxon>Bifidobacterium</taxon>
    </lineage>
</organism>
<name>A0AB39UAC5_9BIFI</name>
<dbReference type="RefSeq" id="WP_369341413.1">
    <property type="nucleotide sequence ID" value="NZ_CP129675.1"/>
</dbReference>
<gene>
    <name evidence="4" type="ORF">QN062_08710</name>
    <name evidence="3" type="ORF">QN216_02900</name>
    <name evidence="2" type="ORF">QN217_07545</name>
</gene>
<keyword evidence="1" id="KW-1133">Transmembrane helix</keyword>
<feature type="transmembrane region" description="Helical" evidence="1">
    <location>
        <begin position="86"/>
        <end position="107"/>
    </location>
</feature>
<proteinExistence type="predicted"/>
<feature type="transmembrane region" description="Helical" evidence="1">
    <location>
        <begin position="32"/>
        <end position="53"/>
    </location>
</feature>
<protein>
    <submittedName>
        <fullName evidence="2">Uncharacterized protein</fullName>
    </submittedName>
</protein>
<reference evidence="2" key="1">
    <citation type="submission" date="2023-07" db="EMBL/GenBank/DDBJ databases">
        <title>Bifidobacterium aquikefiriaerophilum sp. nov. and Bifidobacterium eccum sp. nov., isolated from water kefir.</title>
        <authorList>
            <person name="Breselge S."/>
            <person name="Bellassi P."/>
            <person name="Barcenilla C."/>
            <person name="Alvarez-Ordonez A."/>
            <person name="Morelli L."/>
            <person name="Cotter P.D."/>
        </authorList>
    </citation>
    <scope>NUCLEOTIDE SEQUENCE</scope>
    <source>
        <strain evidence="4">WK012_4_13</strain>
        <strain evidence="3">WK013_4_14</strain>
        <strain evidence="2">WK048_4_13</strain>
    </source>
</reference>
<dbReference type="EMBL" id="CP129682">
    <property type="protein sequence ID" value="XDS49225.1"/>
    <property type="molecule type" value="Genomic_DNA"/>
</dbReference>
<keyword evidence="1" id="KW-0812">Transmembrane</keyword>
<dbReference type="AlphaFoldDB" id="A0AB39UAC5"/>
<sequence length="287" mass="32532">MSKRHTIISGLMALFILFPVMAIIFYDIELNAPHILIATIILVVAGLAAGALLPGTVTTWIIILLTVVGAAILLFGTVPISIFQKLILLVAFPASAGIMSIVRYALIRFGWVTFSRRAVERYTQHYNRTTKLQTGYNAAKMYRKIVHFVQDDYDPTLWYTVTAVHWAHGSQYRQFHAANYDATLSEIAGVLKEDRLPSESLYYLGHGTFLIISHQLPDETYEKRNEFTKSHLDQLRSTGTTVQFKWGSLKIDRSNVTDYLTLKDAVRRLQRDMETDLVVEYLKGDVA</sequence>
<dbReference type="KEGG" id="bfk:QN062_08710"/>
<evidence type="ECO:0000313" key="4">
    <source>
        <dbReference type="EMBL" id="XDS50449.1"/>
    </source>
</evidence>
<keyword evidence="1" id="KW-0472">Membrane</keyword>
<accession>A0AB39UAC5</accession>
<evidence type="ECO:0000256" key="1">
    <source>
        <dbReference type="SAM" id="Phobius"/>
    </source>
</evidence>